<reference evidence="1 2" key="1">
    <citation type="submission" date="2024-06" db="EMBL/GenBank/DDBJ databases">
        <title>The Natural Products Discovery Center: Release of the First 8490 Sequenced Strains for Exploring Actinobacteria Biosynthetic Diversity.</title>
        <authorList>
            <person name="Kalkreuter E."/>
            <person name="Kautsar S.A."/>
            <person name="Yang D."/>
            <person name="Bader C.D."/>
            <person name="Teijaro C.N."/>
            <person name="Fluegel L."/>
            <person name="Davis C.M."/>
            <person name="Simpson J.R."/>
            <person name="Lauterbach L."/>
            <person name="Steele A.D."/>
            <person name="Gui C."/>
            <person name="Meng S."/>
            <person name="Li G."/>
            <person name="Viehrig K."/>
            <person name="Ye F."/>
            <person name="Su P."/>
            <person name="Kiefer A.F."/>
            <person name="Nichols A."/>
            <person name="Cepeda A.J."/>
            <person name="Yan W."/>
            <person name="Fan B."/>
            <person name="Jiang Y."/>
            <person name="Adhikari A."/>
            <person name="Zheng C.-J."/>
            <person name="Schuster L."/>
            <person name="Cowan T.M."/>
            <person name="Smanski M.J."/>
            <person name="Chevrette M.G."/>
            <person name="De Carvalho L.P.S."/>
            <person name="Shen B."/>
        </authorList>
    </citation>
    <scope>NUCLEOTIDE SEQUENCE [LARGE SCALE GENOMIC DNA]</scope>
    <source>
        <strain evidence="1 2">NPDC000155</strain>
    </source>
</reference>
<accession>A0ABV1Y0G7</accession>
<dbReference type="Proteomes" id="UP001486207">
    <property type="component" value="Unassembled WGS sequence"/>
</dbReference>
<comment type="caution">
    <text evidence="1">The sequence shown here is derived from an EMBL/GenBank/DDBJ whole genome shotgun (WGS) entry which is preliminary data.</text>
</comment>
<evidence type="ECO:0000313" key="2">
    <source>
        <dbReference type="Proteomes" id="UP001486207"/>
    </source>
</evidence>
<organism evidence="1 2">
    <name type="scientific">Streptomyces lanatus</name>
    <dbReference type="NCBI Taxonomy" id="66900"/>
    <lineage>
        <taxon>Bacteria</taxon>
        <taxon>Bacillati</taxon>
        <taxon>Actinomycetota</taxon>
        <taxon>Actinomycetes</taxon>
        <taxon>Kitasatosporales</taxon>
        <taxon>Streptomycetaceae</taxon>
        <taxon>Streptomyces</taxon>
    </lineage>
</organism>
<gene>
    <name evidence="1" type="ORF">ABT384_32345</name>
</gene>
<sequence>MRAVGGIHEHDGHSVLPDRWIGPGVFTGGRRDAGFEEKLALIHGYRADAATD</sequence>
<evidence type="ECO:0000313" key="1">
    <source>
        <dbReference type="EMBL" id="MER7377330.1"/>
    </source>
</evidence>
<keyword evidence="2" id="KW-1185">Reference proteome</keyword>
<protein>
    <submittedName>
        <fullName evidence="1">Uncharacterized protein</fullName>
    </submittedName>
</protein>
<name>A0ABV1Y0G7_9ACTN</name>
<dbReference type="RefSeq" id="WP_190074438.1">
    <property type="nucleotide sequence ID" value="NZ_BNBM01000018.1"/>
</dbReference>
<proteinExistence type="predicted"/>
<dbReference type="EMBL" id="JBEPFB010000018">
    <property type="protein sequence ID" value="MER7377330.1"/>
    <property type="molecule type" value="Genomic_DNA"/>
</dbReference>